<evidence type="ECO:0000313" key="2">
    <source>
        <dbReference type="Proteomes" id="UP000507979"/>
    </source>
</evidence>
<sequence>MVRLGGPRVAAYLSYLSIDWGAMTRERTVLCLSRESFVKDVVELRKRSSFNYPMVMGGFTRFQMAWTPTAMQIQTFYQRQMADNPRALRQSTAYARHLVRLVGRKQRVDAILSANFDYWQDNGFKQVAKELSIPFLVLSREHPVVPKVCAEVIRWYRESGYRFEGTAMAVAGKSTRDVTLAVGTVCRPDQITITGLPRYDAWQDVDTSLPVAERPLVTLLTFTEGYYADQTFKEVLKLFCEAAVLYGRGGLDFLVKTKDVNDSVAVRRIMTEMGLGGVRCGHELNLFDVLPKSRLVINYNSLSLVEAVMARASSVIPAWGECMDRGDEVMYPADREVISRVVGFARSPAELLAMIEASVRGQTPPIPATYVREFLDEYIHVPDNGSYSAEFERFLTAYIGLAKPDKVLKANA</sequence>
<proteinExistence type="predicted"/>
<accession>A0A6J4ZTD6</accession>
<dbReference type="EMBL" id="CADIJR010000012">
    <property type="protein sequence ID" value="CAB3637554.1"/>
    <property type="molecule type" value="Genomic_DNA"/>
</dbReference>
<keyword evidence="2" id="KW-1185">Reference proteome</keyword>
<evidence type="ECO:0000313" key="1">
    <source>
        <dbReference type="EMBL" id="CAB3637554.1"/>
    </source>
</evidence>
<gene>
    <name evidence="1" type="ORF">LMG26845_01840</name>
</gene>
<organism evidence="1 2">
    <name type="scientific">Achromobacter insuavis</name>
    <dbReference type="NCBI Taxonomy" id="1287735"/>
    <lineage>
        <taxon>Bacteria</taxon>
        <taxon>Pseudomonadati</taxon>
        <taxon>Pseudomonadota</taxon>
        <taxon>Betaproteobacteria</taxon>
        <taxon>Burkholderiales</taxon>
        <taxon>Alcaligenaceae</taxon>
        <taxon>Achromobacter</taxon>
    </lineage>
</organism>
<reference evidence="1 2" key="1">
    <citation type="submission" date="2020-04" db="EMBL/GenBank/DDBJ databases">
        <authorList>
            <person name="De Canck E."/>
        </authorList>
    </citation>
    <scope>NUCLEOTIDE SEQUENCE [LARGE SCALE GENOMIC DNA]</scope>
    <source>
        <strain evidence="1 2">LMG 26845</strain>
    </source>
</reference>
<evidence type="ECO:0008006" key="3">
    <source>
        <dbReference type="Google" id="ProtNLM"/>
    </source>
</evidence>
<protein>
    <recommendedName>
        <fullName evidence="3">Glycosyltransferase subfamily 4-like N-terminal domain-containing protein</fullName>
    </recommendedName>
</protein>
<dbReference type="AlphaFoldDB" id="A0A6J4ZTD6"/>
<dbReference type="Proteomes" id="UP000507979">
    <property type="component" value="Unassembled WGS sequence"/>
</dbReference>
<name>A0A6J4ZTD6_9BURK</name>